<dbReference type="OrthoDB" id="9804872at2"/>
<sequence>MPICVALNHVTTYNYDRPISLGPQTVRLRPAPHCRTPVTGYSLRVTPEDHYLNWQQDPYGNYHARLIFREKTEQLSVEVDLVAEMTVINPFEFFVAEAAEKFPFQYEPELVKDLQPFLERDSDTKYLPKYVESLDLSPRKTIDLLVDINQRLQHDISYLIRMQPGVQSCEETLKKRSGSCRDSAWLLVQICRHLGLASRFVSGYLIQLAPDVKSLDGPSGPTEDFTDLHAWTEVYLPGAGWVGLDPTSGLFCGEGHLPLACTPHPQTAAPISGAVDECEVEFDFAMSLTRVREDPRVTKPYDEQTWQQIDQVGQLVDECLQEDDVRLTMGGEPTFVSIDDMEGPEWTTDAVGPDKQQKSIDLIYRLRDRFAPAGLLHFGQGKWYPGESLPRWAYTCMWRTDGEPIWTNHELLADLRTPQVSDAQQAEHFVHELAQRLEVDDQHIRPAIEDVYHILQQERTLPVDVDPSQCELDDPEERQRLAGILERGVTTPTGYVMPLTRAWWQAEASWTSGPWPLRTDRILLIPGDSPLGLRLPFDSLPAAGAGERGNIYSVDTFAGRGPLPGYTEIRHAAQQSIGTVPEVSLAHQYRDGRDHPDEDESSKRHSSMESKSVVATALCVEPRAGRLHVFVPPVGSLEDYLDLIARIEQTAEAQGVPVVIEGYLPPPDHRLQQVKVTPDPGVIEVNVQPAANWKDLTEITTGVYEDARQCRLGTEKFQNDGRHAGTGGGNHIVLGGPSPADSPLLRRPDLLKSLLAYWNNHPSLSYLFSGLFVGPTSQAPRVDEGRGDNLYELQMAMKQISSPCTDAPPWLVDRLFRNLLVDLTGNTHRAEFCIDKLYSPDSATGRLGLLEFRGFEMPPHARMSLAQQLLVRALVSRFWRQPYTQRLIDWGNTLYDRFMLPCYLAEDFRDVIEELNEAGYPVENSWYDTHFEFRFPLVGEADIAGLHLELRQAIEPWHVLGEEPGGGGTTRFVDASLERLQVKVSGLASDRFAVTVGGRMLPLKPTGIQDVKAAGVRFRAWQPPRCLQPTIGVHAPLVFDVVDLWNSRSLGGVTYYVEHPGGVNSSSLPVNALEAESRRAARFMKLGHTPGRIEVTQESPNPLFTHTLDLRTTR</sequence>
<dbReference type="SUPFAM" id="SSF54001">
    <property type="entry name" value="Cysteine proteinases"/>
    <property type="match status" value="1"/>
</dbReference>
<dbReference type="Pfam" id="PF01841">
    <property type="entry name" value="Transglut_core"/>
    <property type="match status" value="1"/>
</dbReference>
<protein>
    <submittedName>
        <fullName evidence="3">Transglutaminase-like superfamily protein</fullName>
    </submittedName>
</protein>
<dbReference type="Pfam" id="PF09899">
    <property type="entry name" value="DUF2126"/>
    <property type="match status" value="1"/>
</dbReference>
<dbReference type="AlphaFoldDB" id="A0A517MZH2"/>
<dbReference type="PANTHER" id="PTHR33490:SF1">
    <property type="entry name" value="SLL1233 PROTEIN"/>
    <property type="match status" value="1"/>
</dbReference>
<feature type="region of interest" description="Disordered" evidence="1">
    <location>
        <begin position="589"/>
        <end position="609"/>
    </location>
</feature>
<dbReference type="InterPro" id="IPR038765">
    <property type="entry name" value="Papain-like_cys_pep_sf"/>
</dbReference>
<feature type="compositionally biased region" description="Basic and acidic residues" evidence="1">
    <location>
        <begin position="589"/>
        <end position="608"/>
    </location>
</feature>
<dbReference type="InterPro" id="IPR002931">
    <property type="entry name" value="Transglutaminase-like"/>
</dbReference>
<evidence type="ECO:0000313" key="3">
    <source>
        <dbReference type="EMBL" id="QDT00273.1"/>
    </source>
</evidence>
<dbReference type="InterPro" id="IPR018667">
    <property type="entry name" value="DUF2126"/>
</dbReference>
<dbReference type="SMART" id="SM00460">
    <property type="entry name" value="TGc"/>
    <property type="match status" value="1"/>
</dbReference>
<dbReference type="PANTHER" id="PTHR33490">
    <property type="entry name" value="BLR5614 PROTEIN-RELATED"/>
    <property type="match status" value="1"/>
</dbReference>
<evidence type="ECO:0000256" key="1">
    <source>
        <dbReference type="SAM" id="MobiDB-lite"/>
    </source>
</evidence>
<organism evidence="3 4">
    <name type="scientific">Adhaeretor mobilis</name>
    <dbReference type="NCBI Taxonomy" id="1930276"/>
    <lineage>
        <taxon>Bacteria</taxon>
        <taxon>Pseudomonadati</taxon>
        <taxon>Planctomycetota</taxon>
        <taxon>Planctomycetia</taxon>
        <taxon>Pirellulales</taxon>
        <taxon>Lacipirellulaceae</taxon>
        <taxon>Adhaeretor</taxon>
    </lineage>
</organism>
<dbReference type="EMBL" id="CP036263">
    <property type="protein sequence ID" value="QDT00273.1"/>
    <property type="molecule type" value="Genomic_DNA"/>
</dbReference>
<proteinExistence type="predicted"/>
<evidence type="ECO:0000259" key="2">
    <source>
        <dbReference type="SMART" id="SM00460"/>
    </source>
</evidence>
<name>A0A517MZH2_9BACT</name>
<dbReference type="InterPro" id="IPR013589">
    <property type="entry name" value="Bac_transglu_N"/>
</dbReference>
<evidence type="ECO:0000313" key="4">
    <source>
        <dbReference type="Proteomes" id="UP000319852"/>
    </source>
</evidence>
<dbReference type="RefSeq" id="WP_145061670.1">
    <property type="nucleotide sequence ID" value="NZ_CP036263.1"/>
</dbReference>
<dbReference type="Proteomes" id="UP000319852">
    <property type="component" value="Chromosome"/>
</dbReference>
<keyword evidence="4" id="KW-1185">Reference proteome</keyword>
<feature type="domain" description="Transglutaminase-like" evidence="2">
    <location>
        <begin position="172"/>
        <end position="248"/>
    </location>
</feature>
<dbReference type="Pfam" id="PF08379">
    <property type="entry name" value="Bact_transglu_N"/>
    <property type="match status" value="1"/>
</dbReference>
<reference evidence="3 4" key="1">
    <citation type="submission" date="2019-02" db="EMBL/GenBank/DDBJ databases">
        <title>Deep-cultivation of Planctomycetes and their phenomic and genomic characterization uncovers novel biology.</title>
        <authorList>
            <person name="Wiegand S."/>
            <person name="Jogler M."/>
            <person name="Boedeker C."/>
            <person name="Pinto D."/>
            <person name="Vollmers J."/>
            <person name="Rivas-Marin E."/>
            <person name="Kohn T."/>
            <person name="Peeters S.H."/>
            <person name="Heuer A."/>
            <person name="Rast P."/>
            <person name="Oberbeckmann S."/>
            <person name="Bunk B."/>
            <person name="Jeske O."/>
            <person name="Meyerdierks A."/>
            <person name="Storesund J.E."/>
            <person name="Kallscheuer N."/>
            <person name="Luecker S."/>
            <person name="Lage O.M."/>
            <person name="Pohl T."/>
            <person name="Merkel B.J."/>
            <person name="Hornburger P."/>
            <person name="Mueller R.-W."/>
            <person name="Bruemmer F."/>
            <person name="Labrenz M."/>
            <person name="Spormann A.M."/>
            <person name="Op den Camp H."/>
            <person name="Overmann J."/>
            <person name="Amann R."/>
            <person name="Jetten M.S.M."/>
            <person name="Mascher T."/>
            <person name="Medema M.H."/>
            <person name="Devos D.P."/>
            <person name="Kaster A.-K."/>
            <person name="Ovreas L."/>
            <person name="Rohde M."/>
            <person name="Galperin M.Y."/>
            <person name="Jogler C."/>
        </authorList>
    </citation>
    <scope>NUCLEOTIDE SEQUENCE [LARGE SCALE GENOMIC DNA]</scope>
    <source>
        <strain evidence="3 4">HG15A2</strain>
    </source>
</reference>
<gene>
    <name evidence="3" type="ORF">HG15A2_36090</name>
</gene>
<accession>A0A517MZH2</accession>
<dbReference type="KEGG" id="amob:HG15A2_36090"/>
<dbReference type="Gene3D" id="3.10.620.30">
    <property type="match status" value="1"/>
</dbReference>